<protein>
    <recommendedName>
        <fullName evidence="2">DUF402 domain-containing protein</fullName>
    </recommendedName>
</protein>
<dbReference type="Pfam" id="PF04167">
    <property type="entry name" value="DUF402"/>
    <property type="match status" value="1"/>
</dbReference>
<dbReference type="EMBL" id="JACJID010000004">
    <property type="protein sequence ID" value="MBA8928808.1"/>
    <property type="molecule type" value="Genomic_DNA"/>
</dbReference>
<feature type="domain" description="DUF402" evidence="2">
    <location>
        <begin position="43"/>
        <end position="172"/>
    </location>
</feature>
<evidence type="ECO:0000313" key="3">
    <source>
        <dbReference type="EMBL" id="MBA8928808.1"/>
    </source>
</evidence>
<dbReference type="InterPro" id="IPR007295">
    <property type="entry name" value="DUF402"/>
</dbReference>
<evidence type="ECO:0000256" key="1">
    <source>
        <dbReference type="SAM" id="MobiDB-lite"/>
    </source>
</evidence>
<organism evidence="3 4">
    <name type="scientific">Kutzneria viridogrisea</name>
    <dbReference type="NCBI Taxonomy" id="47990"/>
    <lineage>
        <taxon>Bacteria</taxon>
        <taxon>Bacillati</taxon>
        <taxon>Actinomycetota</taxon>
        <taxon>Actinomycetes</taxon>
        <taxon>Pseudonocardiales</taxon>
        <taxon>Pseudonocardiaceae</taxon>
        <taxon>Kutzneria</taxon>
    </lineage>
</organism>
<feature type="region of interest" description="Disordered" evidence="1">
    <location>
        <begin position="1"/>
        <end position="21"/>
    </location>
</feature>
<dbReference type="RefSeq" id="WP_182839042.1">
    <property type="nucleotide sequence ID" value="NZ_BAAABQ010000047.1"/>
</dbReference>
<sequence length="195" mass="21891">MTVQLPVQDRGQRAEGVATAAHPHPPKVEVFDLAARTNTDPKGHVRQVEVYRLRGDALYMSRPVVGHPQLSHFESWLLPAHGLRVTRQSWTEGNERDYEFYVDVVDVEPGQDRWRTTDLYLDLLVRTGRGVQVLDVDELLEAVDAGLLGRDAAERALAITYRAVGGIAAHGYDIQRWLAEEGVPLDWRTDSGSTR</sequence>
<evidence type="ECO:0000259" key="2">
    <source>
        <dbReference type="Pfam" id="PF04167"/>
    </source>
</evidence>
<keyword evidence="4" id="KW-1185">Reference proteome</keyword>
<comment type="caution">
    <text evidence="3">The sequence shown here is derived from an EMBL/GenBank/DDBJ whole genome shotgun (WGS) entry which is preliminary data.</text>
</comment>
<name>A0ABR6BPH0_9PSEU</name>
<proteinExistence type="predicted"/>
<dbReference type="InterPro" id="IPR035930">
    <property type="entry name" value="FomD-like_sf"/>
</dbReference>
<accession>A0ABR6BPH0</accession>
<reference evidence="3 4" key="1">
    <citation type="submission" date="2020-08" db="EMBL/GenBank/DDBJ databases">
        <title>Genomic Encyclopedia of Archaeal and Bacterial Type Strains, Phase II (KMG-II): from individual species to whole genera.</title>
        <authorList>
            <person name="Goeker M."/>
        </authorList>
    </citation>
    <scope>NUCLEOTIDE SEQUENCE [LARGE SCALE GENOMIC DNA]</scope>
    <source>
        <strain evidence="3 4">DSM 43850</strain>
    </source>
</reference>
<gene>
    <name evidence="3" type="ORF">BC739_006025</name>
</gene>
<dbReference type="Gene3D" id="2.40.380.10">
    <property type="entry name" value="FomD-like"/>
    <property type="match status" value="1"/>
</dbReference>
<dbReference type="SUPFAM" id="SSF159234">
    <property type="entry name" value="FomD-like"/>
    <property type="match status" value="1"/>
</dbReference>
<dbReference type="Proteomes" id="UP000517916">
    <property type="component" value="Unassembled WGS sequence"/>
</dbReference>
<evidence type="ECO:0000313" key="4">
    <source>
        <dbReference type="Proteomes" id="UP000517916"/>
    </source>
</evidence>